<dbReference type="InterPro" id="IPR050172">
    <property type="entry name" value="SsuD_RutA_monooxygenase"/>
</dbReference>
<comment type="caution">
    <text evidence="7">The sequence shown here is derived from an EMBL/GenBank/DDBJ whole genome shotgun (WGS) entry which is preliminary data.</text>
</comment>
<dbReference type="EMBL" id="VSRQ01000008">
    <property type="protein sequence ID" value="TYK44648.1"/>
    <property type="molecule type" value="Genomic_DNA"/>
</dbReference>
<feature type="compositionally biased region" description="Basic and acidic residues" evidence="5">
    <location>
        <begin position="337"/>
        <end position="356"/>
    </location>
</feature>
<dbReference type="Gene3D" id="3.20.20.30">
    <property type="entry name" value="Luciferase-like domain"/>
    <property type="match status" value="1"/>
</dbReference>
<dbReference type="InterPro" id="IPR019921">
    <property type="entry name" value="Lucif-like_OxRdtase_Rv2161c"/>
</dbReference>
<evidence type="ECO:0000256" key="3">
    <source>
        <dbReference type="ARBA" id="ARBA00023002"/>
    </source>
</evidence>
<organism evidence="7 8">
    <name type="scientific">Actinomadura decatromicini</name>
    <dbReference type="NCBI Taxonomy" id="2604572"/>
    <lineage>
        <taxon>Bacteria</taxon>
        <taxon>Bacillati</taxon>
        <taxon>Actinomycetota</taxon>
        <taxon>Actinomycetes</taxon>
        <taxon>Streptosporangiales</taxon>
        <taxon>Thermomonosporaceae</taxon>
        <taxon>Actinomadura</taxon>
    </lineage>
</organism>
<feature type="compositionally biased region" description="Basic residues" evidence="5">
    <location>
        <begin position="308"/>
        <end position="317"/>
    </location>
</feature>
<keyword evidence="2" id="KW-0288">FMN</keyword>
<feature type="compositionally biased region" description="Gly residues" evidence="5">
    <location>
        <begin position="364"/>
        <end position="375"/>
    </location>
</feature>
<keyword evidence="1" id="KW-0285">Flavoprotein</keyword>
<evidence type="ECO:0000313" key="8">
    <source>
        <dbReference type="Proteomes" id="UP000323505"/>
    </source>
</evidence>
<dbReference type="AlphaFoldDB" id="A0A5D3F9L1"/>
<gene>
    <name evidence="7" type="ORF">FXF68_33735</name>
</gene>
<dbReference type="Proteomes" id="UP000323505">
    <property type="component" value="Unassembled WGS sequence"/>
</dbReference>
<protein>
    <submittedName>
        <fullName evidence="7">TIGR03619 family F420-dependent LLM class oxidoreductase</fullName>
        <ecNumber evidence="7">1.-.-.-</ecNumber>
    </submittedName>
</protein>
<feature type="compositionally biased region" description="Basic and acidic residues" evidence="5">
    <location>
        <begin position="421"/>
        <end position="435"/>
    </location>
</feature>
<evidence type="ECO:0000256" key="2">
    <source>
        <dbReference type="ARBA" id="ARBA00022643"/>
    </source>
</evidence>
<evidence type="ECO:0000259" key="6">
    <source>
        <dbReference type="Pfam" id="PF00296"/>
    </source>
</evidence>
<feature type="compositionally biased region" description="Basic residues" evidence="5">
    <location>
        <begin position="27"/>
        <end position="54"/>
    </location>
</feature>
<feature type="region of interest" description="Disordered" evidence="5">
    <location>
        <begin position="337"/>
        <end position="439"/>
    </location>
</feature>
<name>A0A5D3F9L1_9ACTN</name>
<feature type="domain" description="Luciferase-like" evidence="6">
    <location>
        <begin position="462"/>
        <end position="683"/>
    </location>
</feature>
<dbReference type="PANTHER" id="PTHR42847:SF4">
    <property type="entry name" value="ALKANESULFONATE MONOOXYGENASE-RELATED"/>
    <property type="match status" value="1"/>
</dbReference>
<keyword evidence="4" id="KW-0503">Monooxygenase</keyword>
<reference evidence="7 8" key="1">
    <citation type="submission" date="2019-08" db="EMBL/GenBank/DDBJ databases">
        <title>Actinomadura sp. nov. CYP1-5 isolated from mountain soil.</title>
        <authorList>
            <person name="Songsumanus A."/>
            <person name="Kuncharoen N."/>
            <person name="Kudo T."/>
            <person name="Yuki M."/>
            <person name="Igarashi Y."/>
            <person name="Tanasupawat S."/>
        </authorList>
    </citation>
    <scope>NUCLEOTIDE SEQUENCE [LARGE SCALE GENOMIC DNA]</scope>
    <source>
        <strain evidence="7 8">CYP1-5</strain>
    </source>
</reference>
<feature type="compositionally biased region" description="Basic and acidic residues" evidence="5">
    <location>
        <begin position="272"/>
        <end position="285"/>
    </location>
</feature>
<dbReference type="GO" id="GO:0046306">
    <property type="term" value="P:alkanesulfonate catabolic process"/>
    <property type="evidence" value="ECO:0007669"/>
    <property type="project" value="TreeGrafter"/>
</dbReference>
<dbReference type="SUPFAM" id="SSF51679">
    <property type="entry name" value="Bacterial luciferase-like"/>
    <property type="match status" value="1"/>
</dbReference>
<dbReference type="GO" id="GO:0008726">
    <property type="term" value="F:alkanesulfonate monooxygenase activity"/>
    <property type="evidence" value="ECO:0007669"/>
    <property type="project" value="TreeGrafter"/>
</dbReference>
<evidence type="ECO:0000313" key="7">
    <source>
        <dbReference type="EMBL" id="TYK44648.1"/>
    </source>
</evidence>
<feature type="compositionally biased region" description="Basic residues" evidence="5">
    <location>
        <begin position="379"/>
        <end position="398"/>
    </location>
</feature>
<keyword evidence="8" id="KW-1185">Reference proteome</keyword>
<feature type="region of interest" description="Disordered" evidence="5">
    <location>
        <begin position="188"/>
        <end position="317"/>
    </location>
</feature>
<feature type="region of interest" description="Disordered" evidence="5">
    <location>
        <begin position="1"/>
        <end position="100"/>
    </location>
</feature>
<feature type="compositionally biased region" description="Basic residues" evidence="5">
    <location>
        <begin position="223"/>
        <end position="243"/>
    </location>
</feature>
<evidence type="ECO:0000256" key="5">
    <source>
        <dbReference type="SAM" id="MobiDB-lite"/>
    </source>
</evidence>
<feature type="compositionally biased region" description="Basic residues" evidence="5">
    <location>
        <begin position="201"/>
        <end position="215"/>
    </location>
</feature>
<dbReference type="EC" id="1.-.-.-" evidence="7"/>
<dbReference type="InterPro" id="IPR011251">
    <property type="entry name" value="Luciferase-like_dom"/>
</dbReference>
<dbReference type="Pfam" id="PF00296">
    <property type="entry name" value="Bac_luciferase"/>
    <property type="match status" value="1"/>
</dbReference>
<evidence type="ECO:0000256" key="1">
    <source>
        <dbReference type="ARBA" id="ARBA00022630"/>
    </source>
</evidence>
<accession>A0A5D3F9L1</accession>
<sequence length="749" mass="81317">MGGDVPGGGRGGPRHRRGQPGVDGRRGPLRVRALRLGRGRVRRGPRRPRRRARRRDPGPRARDRAVRRRGRRAAAVRRLLRRADRHRAAPGGPSAPGRVRVGPAAHVHVRYDDRTPQGGGVGAERRDRDRLQRDVRAHRVRPGPGRDAVLPRQRLRRADVRAGLRRGGGLPAPLLRRAVLAPRRPLPAHLPVHARPDRQHPHGTPRRVARAHPRVPRADRPRLRGRRARDRGAVRRAGHRLVRHDRGGHGHLHAAGRAAPPRLGGPPVPRLRHGDRPLGRDAGRARRDRRGRLRPGEDRLRGLPQGRGGHRVRAGRPLVPHRRPRLLRRRRLLLLRRPQEGHRPARRGEHLVDRGRVGAAGASGRRGGGGAGRPGPGARRARHGVRGRVRPGRPARRGRGAELRRGAARALQSARGRRLHRADAAHRHRQDREVPPPRTLRGVQVSGLTFGLQLPVQAQSTLFAQPWERDAGPAEIAAVAQACDAHGFDYVAVCDHVAIPREHAPRMTTTWYDTVATLGWLAGITRRVKLMSHVYVVAYRNPLLTAKAFATLDALSGGRAVLGVGAGHLEGEFALLGVPFAERGRRTDEAVRAIRARFADEWGGGDGGQRPRPVQPGGPPIWIGGSSPAAIDRAARLGDGWLPQGPPPEGTAAAVSALRARLAAAGRADAPFAVGGGMHVYVGVPHDGVPERAVTGEPEKIAALLRAEAELGVTHVQLSFPVRGHEELVDQIAAFAHEVMPLAGGGGEG</sequence>
<feature type="compositionally biased region" description="Basic residues" evidence="5">
    <location>
        <begin position="65"/>
        <end position="85"/>
    </location>
</feature>
<dbReference type="InterPro" id="IPR036661">
    <property type="entry name" value="Luciferase-like_sf"/>
</dbReference>
<keyword evidence="3 7" id="KW-0560">Oxidoreductase</keyword>
<feature type="compositionally biased region" description="Basic and acidic residues" evidence="5">
    <location>
        <begin position="55"/>
        <end position="64"/>
    </location>
</feature>
<dbReference type="NCBIfam" id="TIGR03619">
    <property type="entry name" value="F420_Rv2161c"/>
    <property type="match status" value="1"/>
</dbReference>
<dbReference type="PANTHER" id="PTHR42847">
    <property type="entry name" value="ALKANESULFONATE MONOOXYGENASE"/>
    <property type="match status" value="1"/>
</dbReference>
<proteinExistence type="predicted"/>
<feature type="compositionally biased region" description="Gly residues" evidence="5">
    <location>
        <begin position="1"/>
        <end position="11"/>
    </location>
</feature>
<evidence type="ECO:0000256" key="4">
    <source>
        <dbReference type="ARBA" id="ARBA00023033"/>
    </source>
</evidence>